<proteinExistence type="inferred from homology"/>
<dbReference type="EMBL" id="ML976980">
    <property type="protein sequence ID" value="KAF1961942.1"/>
    <property type="molecule type" value="Genomic_DNA"/>
</dbReference>
<protein>
    <submittedName>
        <fullName evidence="4">NAD(P)-binding protein</fullName>
    </submittedName>
</protein>
<comment type="similarity">
    <text evidence="2">Belongs to the NAD(P)-dependent epimerase/dehydratase family. Dihydroflavonol-4-reductase subfamily.</text>
</comment>
<dbReference type="Gene3D" id="3.40.50.720">
    <property type="entry name" value="NAD(P)-binding Rossmann-like Domain"/>
    <property type="match status" value="1"/>
</dbReference>
<accession>A0A6A5UDY8</accession>
<dbReference type="AlphaFoldDB" id="A0A6A5UDY8"/>
<feature type="domain" description="NAD-dependent epimerase/dehydratase" evidence="3">
    <location>
        <begin position="9"/>
        <end position="261"/>
    </location>
</feature>
<dbReference type="Pfam" id="PF01370">
    <property type="entry name" value="Epimerase"/>
    <property type="match status" value="1"/>
</dbReference>
<gene>
    <name evidence="4" type="ORF">CC80DRAFT_463497</name>
</gene>
<dbReference type="SUPFAM" id="SSF51735">
    <property type="entry name" value="NAD(P)-binding Rossmann-fold domains"/>
    <property type="match status" value="1"/>
</dbReference>
<keyword evidence="1" id="KW-0560">Oxidoreductase</keyword>
<evidence type="ECO:0000256" key="2">
    <source>
        <dbReference type="ARBA" id="ARBA00023445"/>
    </source>
</evidence>
<reference evidence="4" key="1">
    <citation type="journal article" date="2020" name="Stud. Mycol.">
        <title>101 Dothideomycetes genomes: a test case for predicting lifestyles and emergence of pathogens.</title>
        <authorList>
            <person name="Haridas S."/>
            <person name="Albert R."/>
            <person name="Binder M."/>
            <person name="Bloem J."/>
            <person name="Labutti K."/>
            <person name="Salamov A."/>
            <person name="Andreopoulos B."/>
            <person name="Baker S."/>
            <person name="Barry K."/>
            <person name="Bills G."/>
            <person name="Bluhm B."/>
            <person name="Cannon C."/>
            <person name="Castanera R."/>
            <person name="Culley D."/>
            <person name="Daum C."/>
            <person name="Ezra D."/>
            <person name="Gonzalez J."/>
            <person name="Henrissat B."/>
            <person name="Kuo A."/>
            <person name="Liang C."/>
            <person name="Lipzen A."/>
            <person name="Lutzoni F."/>
            <person name="Magnuson J."/>
            <person name="Mondo S."/>
            <person name="Nolan M."/>
            <person name="Ohm R."/>
            <person name="Pangilinan J."/>
            <person name="Park H.-J."/>
            <person name="Ramirez L."/>
            <person name="Alfaro M."/>
            <person name="Sun H."/>
            <person name="Tritt A."/>
            <person name="Yoshinaga Y."/>
            <person name="Zwiers L.-H."/>
            <person name="Turgeon B."/>
            <person name="Goodwin S."/>
            <person name="Spatafora J."/>
            <person name="Crous P."/>
            <person name="Grigoriev I."/>
        </authorList>
    </citation>
    <scope>NUCLEOTIDE SEQUENCE</scope>
    <source>
        <strain evidence="4">CBS 675.92</strain>
    </source>
</reference>
<dbReference type="OrthoDB" id="2735536at2759"/>
<evidence type="ECO:0000313" key="4">
    <source>
        <dbReference type="EMBL" id="KAF1961942.1"/>
    </source>
</evidence>
<dbReference type="PANTHER" id="PTHR10366:SF564">
    <property type="entry name" value="STEROL-4-ALPHA-CARBOXYLATE 3-DEHYDROGENASE, DECARBOXYLATING"/>
    <property type="match status" value="1"/>
</dbReference>
<sequence>MTTGNHSLVAITGANGTIGYASVVHAVRLGYRVRCIVRREDAIAIIHAGPSLQEYTAQLEYAIVPDNTAPDAYDSVLKGARYVVHIAGVWPKPNYHPDNDIWYPFVKSMENILSAVEKAGTVRRIVFTQAGAALVNPDDGDTLGTAMDKVLNESVAVNPQSASFRPPLPSPHHAYCGAKAYCMTYLKSLRTSKQLPFSIIQVIPGTVIGPSELINTATEASAHMDRMSRALLFNEPKPRYAFGFVHVDDCAKLHIEALDEEKVAEDRIPDWFVAAAPSERGKDGKEVWKEVGHVLEKTFEEAVKKEVFTIGRDNAPINMPFYVDSTLTESMVLAGGKFRGLAECVEEVGSWYVRLADHHA</sequence>
<dbReference type="PANTHER" id="PTHR10366">
    <property type="entry name" value="NAD DEPENDENT EPIMERASE/DEHYDRATASE"/>
    <property type="match status" value="1"/>
</dbReference>
<name>A0A6A5UDY8_9PLEO</name>
<evidence type="ECO:0000259" key="3">
    <source>
        <dbReference type="Pfam" id="PF01370"/>
    </source>
</evidence>
<organism evidence="4 5">
    <name type="scientific">Byssothecium circinans</name>
    <dbReference type="NCBI Taxonomy" id="147558"/>
    <lineage>
        <taxon>Eukaryota</taxon>
        <taxon>Fungi</taxon>
        <taxon>Dikarya</taxon>
        <taxon>Ascomycota</taxon>
        <taxon>Pezizomycotina</taxon>
        <taxon>Dothideomycetes</taxon>
        <taxon>Pleosporomycetidae</taxon>
        <taxon>Pleosporales</taxon>
        <taxon>Massarineae</taxon>
        <taxon>Massarinaceae</taxon>
        <taxon>Byssothecium</taxon>
    </lineage>
</organism>
<dbReference type="InterPro" id="IPR050425">
    <property type="entry name" value="NAD(P)_dehydrat-like"/>
</dbReference>
<keyword evidence="5" id="KW-1185">Reference proteome</keyword>
<dbReference type="GO" id="GO:0016616">
    <property type="term" value="F:oxidoreductase activity, acting on the CH-OH group of donors, NAD or NADP as acceptor"/>
    <property type="evidence" value="ECO:0007669"/>
    <property type="project" value="TreeGrafter"/>
</dbReference>
<evidence type="ECO:0000256" key="1">
    <source>
        <dbReference type="ARBA" id="ARBA00023002"/>
    </source>
</evidence>
<evidence type="ECO:0000313" key="5">
    <source>
        <dbReference type="Proteomes" id="UP000800035"/>
    </source>
</evidence>
<dbReference type="InterPro" id="IPR036291">
    <property type="entry name" value="NAD(P)-bd_dom_sf"/>
</dbReference>
<dbReference type="Proteomes" id="UP000800035">
    <property type="component" value="Unassembled WGS sequence"/>
</dbReference>
<dbReference type="InterPro" id="IPR001509">
    <property type="entry name" value="Epimerase_deHydtase"/>
</dbReference>